<evidence type="ECO:0000256" key="1">
    <source>
        <dbReference type="SAM" id="MobiDB-lite"/>
    </source>
</evidence>
<dbReference type="GeneID" id="19244200"/>
<keyword evidence="3" id="KW-1185">Reference proteome</keyword>
<protein>
    <submittedName>
        <fullName evidence="2">Uncharacterized protein</fullName>
    </submittedName>
</protein>
<name>U1HDX8_ENDPU</name>
<organism evidence="2 3">
    <name type="scientific">Endocarpon pusillum (strain Z07020 / HMAS-L-300199)</name>
    <name type="common">Lichen-forming fungus</name>
    <dbReference type="NCBI Taxonomy" id="1263415"/>
    <lineage>
        <taxon>Eukaryota</taxon>
        <taxon>Fungi</taxon>
        <taxon>Dikarya</taxon>
        <taxon>Ascomycota</taxon>
        <taxon>Pezizomycotina</taxon>
        <taxon>Eurotiomycetes</taxon>
        <taxon>Chaetothyriomycetidae</taxon>
        <taxon>Verrucariales</taxon>
        <taxon>Verrucariaceae</taxon>
        <taxon>Endocarpon</taxon>
    </lineage>
</organism>
<feature type="region of interest" description="Disordered" evidence="1">
    <location>
        <begin position="1"/>
        <end position="36"/>
    </location>
</feature>
<sequence length="299" mass="33106">MGATGTISQSDLATSNENSGTKPVRMPIKPGAMPASMHGCVRSRARNVRALPSAGSFLERWRKLLAVIWTSKNYLRVTDKGQSVLQMTENSMNALLERWVTIQTHFKGSKYVRGVPEPDRGVIMYEKARLANEDNIWNTFRTPVKPGSKPTAKLNAQGKSPQFERAHSCLRKSKAIIGLLCEAIDTKTVFVIATLHQFFAEALTTVVFHGEVATAYDMSGKDSLGRWAVGADFCHFNQDAVRKLGGVHEQPSTFGMITAVPWHLITSRPVSSHTRARKIIQAVQKMCARPINWTPTSTK</sequence>
<accession>U1HDX8</accession>
<evidence type="ECO:0000313" key="2">
    <source>
        <dbReference type="EMBL" id="ERF68235.1"/>
    </source>
</evidence>
<dbReference type="RefSeq" id="XP_007806121.1">
    <property type="nucleotide sequence ID" value="XM_007807930.1"/>
</dbReference>
<reference evidence="3" key="1">
    <citation type="journal article" date="2014" name="BMC Genomics">
        <title>Genome characteristics reveal the impact of lichenization on lichen-forming fungus Endocarpon pusillum Hedwig (Verrucariales, Ascomycota).</title>
        <authorList>
            <person name="Wang Y.-Y."/>
            <person name="Liu B."/>
            <person name="Zhang X.-Y."/>
            <person name="Zhou Q.-M."/>
            <person name="Zhang T."/>
            <person name="Li H."/>
            <person name="Yu Y.-F."/>
            <person name="Zhang X.-L."/>
            <person name="Hao X.-Y."/>
            <person name="Wang M."/>
            <person name="Wang L."/>
            <person name="Wei J.-C."/>
        </authorList>
    </citation>
    <scope>NUCLEOTIDE SEQUENCE [LARGE SCALE GENOMIC DNA]</scope>
    <source>
        <strain evidence="3">Z07020 / HMAS-L-300199</strain>
    </source>
</reference>
<dbReference type="Proteomes" id="UP000019373">
    <property type="component" value="Unassembled WGS sequence"/>
</dbReference>
<dbReference type="EMBL" id="KE721524">
    <property type="protein sequence ID" value="ERF68235.1"/>
    <property type="molecule type" value="Genomic_DNA"/>
</dbReference>
<dbReference type="AlphaFoldDB" id="U1HDX8"/>
<feature type="compositionally biased region" description="Polar residues" evidence="1">
    <location>
        <begin position="1"/>
        <end position="21"/>
    </location>
</feature>
<proteinExistence type="predicted"/>
<dbReference type="HOGENOM" id="CLU_930750_0_0_1"/>
<evidence type="ECO:0000313" key="3">
    <source>
        <dbReference type="Proteomes" id="UP000019373"/>
    </source>
</evidence>
<gene>
    <name evidence="2" type="ORF">EPUS_09380</name>
</gene>
<dbReference type="OrthoDB" id="2426273at2759"/>